<dbReference type="InterPro" id="IPR047930">
    <property type="entry name" value="Transpos_IS6"/>
</dbReference>
<comment type="caution">
    <text evidence="5">The sequence shown here is derived from an EMBL/GenBank/DDBJ whole genome shotgun (WGS) entry which is preliminary data.</text>
</comment>
<dbReference type="RefSeq" id="WP_202065429.1">
    <property type="nucleotide sequence ID" value="NZ_JAEQMY010000121.1"/>
</dbReference>
<dbReference type="SUPFAM" id="SSF53098">
    <property type="entry name" value="Ribonuclease H-like"/>
    <property type="match status" value="1"/>
</dbReference>
<name>A0A936ZNL4_9HYPH</name>
<keyword evidence="6" id="KW-1185">Reference proteome</keyword>
<evidence type="ECO:0000256" key="3">
    <source>
        <dbReference type="ARBA" id="ARBA00023172"/>
    </source>
</evidence>
<evidence type="ECO:0000259" key="4">
    <source>
        <dbReference type="Pfam" id="PF13610"/>
    </source>
</evidence>
<dbReference type="NCBIfam" id="NF033587">
    <property type="entry name" value="transpos_IS6"/>
    <property type="match status" value="1"/>
</dbReference>
<evidence type="ECO:0000256" key="1">
    <source>
        <dbReference type="ARBA" id="ARBA00022578"/>
    </source>
</evidence>
<organism evidence="5 6">
    <name type="scientific">Microvirga aerilata</name>
    <dbReference type="NCBI Taxonomy" id="670292"/>
    <lineage>
        <taxon>Bacteria</taxon>
        <taxon>Pseudomonadati</taxon>
        <taxon>Pseudomonadota</taxon>
        <taxon>Alphaproteobacteria</taxon>
        <taxon>Hyphomicrobiales</taxon>
        <taxon>Methylobacteriaceae</taxon>
        <taxon>Microvirga</taxon>
    </lineage>
</organism>
<evidence type="ECO:0000313" key="5">
    <source>
        <dbReference type="EMBL" id="MBL0407873.1"/>
    </source>
</evidence>
<dbReference type="GO" id="GO:0003677">
    <property type="term" value="F:DNA binding"/>
    <property type="evidence" value="ECO:0007669"/>
    <property type="project" value="UniProtKB-KW"/>
</dbReference>
<dbReference type="GO" id="GO:0032196">
    <property type="term" value="P:transposition"/>
    <property type="evidence" value="ECO:0007669"/>
    <property type="project" value="UniProtKB-KW"/>
</dbReference>
<dbReference type="InterPro" id="IPR012337">
    <property type="entry name" value="RNaseH-like_sf"/>
</dbReference>
<dbReference type="InterPro" id="IPR032874">
    <property type="entry name" value="DDE_dom"/>
</dbReference>
<accession>A0A936ZNL4</accession>
<dbReference type="Pfam" id="PF13610">
    <property type="entry name" value="DDE_Tnp_IS240"/>
    <property type="match status" value="1"/>
</dbReference>
<evidence type="ECO:0000313" key="6">
    <source>
        <dbReference type="Proteomes" id="UP000605848"/>
    </source>
</evidence>
<keyword evidence="3" id="KW-0233">DNA recombination</keyword>
<proteinExistence type="predicted"/>
<evidence type="ECO:0000256" key="2">
    <source>
        <dbReference type="ARBA" id="ARBA00023125"/>
    </source>
</evidence>
<keyword evidence="2" id="KW-0238">DNA-binding</keyword>
<dbReference type="Proteomes" id="UP000605848">
    <property type="component" value="Unassembled WGS sequence"/>
</dbReference>
<dbReference type="EMBL" id="JAEQMY010000121">
    <property type="protein sequence ID" value="MBL0407873.1"/>
    <property type="molecule type" value="Genomic_DNA"/>
</dbReference>
<reference evidence="5" key="1">
    <citation type="submission" date="2021-01" db="EMBL/GenBank/DDBJ databases">
        <title>Microvirga sp.</title>
        <authorList>
            <person name="Kim M.K."/>
        </authorList>
    </citation>
    <scope>NUCLEOTIDE SEQUENCE</scope>
    <source>
        <strain evidence="5">5420S-16</strain>
    </source>
</reference>
<dbReference type="PANTHER" id="PTHR35528:SF3">
    <property type="entry name" value="BLL1675 PROTEIN"/>
    <property type="match status" value="1"/>
</dbReference>
<protein>
    <submittedName>
        <fullName evidence="5">IS6 family transposase</fullName>
    </submittedName>
</protein>
<dbReference type="AlphaFoldDB" id="A0A936ZNL4"/>
<gene>
    <name evidence="5" type="ORF">JKG68_28640</name>
</gene>
<dbReference type="GO" id="GO:0006310">
    <property type="term" value="P:DNA recombination"/>
    <property type="evidence" value="ECO:0007669"/>
    <property type="project" value="UniProtKB-KW"/>
</dbReference>
<dbReference type="PANTHER" id="PTHR35528">
    <property type="entry name" value="BLL1675 PROTEIN"/>
    <property type="match status" value="1"/>
</dbReference>
<feature type="domain" description="DDE" evidence="4">
    <location>
        <begin position="75"/>
        <end position="200"/>
    </location>
</feature>
<dbReference type="InterPro" id="IPR052183">
    <property type="entry name" value="IS_Transposase"/>
</dbReference>
<sequence length="233" mass="27640">MSTTSDPYRGYRFPAEIINQAVWLYHCFSLSLREVELILADRGIVVSYETIREWSLRFGRTYVKTLKRRRPQPGDKWFLDEVFVRIRGKLHYLWRAVDQYGNVLDVLVQSRRNRKAAKCFFRKLLKGLCYVPRVIVTDKLGSYAAAKSEILPGVEHRQSRYLNNRCEVSHQPTRRRERHMRRFKSAQQFLATHARIHNHFQLGRHRLSASEYRVARERAFDSWRDATGTILVG</sequence>
<keyword evidence="1" id="KW-0815">Transposition</keyword>